<dbReference type="Pfam" id="PF02801">
    <property type="entry name" value="Ketoacyl-synt_C"/>
    <property type="match status" value="1"/>
</dbReference>
<evidence type="ECO:0000256" key="2">
    <source>
        <dbReference type="ARBA" id="ARBA00022553"/>
    </source>
</evidence>
<evidence type="ECO:0000259" key="4">
    <source>
        <dbReference type="PROSITE" id="PS52004"/>
    </source>
</evidence>
<protein>
    <recommendedName>
        <fullName evidence="4">Ketosynthase family 3 (KS3) domain-containing protein</fullName>
    </recommendedName>
</protein>
<dbReference type="SMART" id="SM00825">
    <property type="entry name" value="PKS_KS"/>
    <property type="match status" value="1"/>
</dbReference>
<dbReference type="Gene3D" id="3.40.47.10">
    <property type="match status" value="1"/>
</dbReference>
<comment type="similarity">
    <text evidence="3">Belongs to the thiolase-like superfamily. Beta-ketoacyl-ACP synthases family.</text>
</comment>
<name>A0A7S4Q9J2_9DINO</name>
<feature type="domain" description="Ketosynthase family 3 (KS3)" evidence="4">
    <location>
        <begin position="272"/>
        <end position="707"/>
    </location>
</feature>
<dbReference type="InterPro" id="IPR020841">
    <property type="entry name" value="PKS_Beta-ketoAc_synthase_dom"/>
</dbReference>
<evidence type="ECO:0000313" key="5">
    <source>
        <dbReference type="EMBL" id="CAE4576613.1"/>
    </source>
</evidence>
<dbReference type="InterPro" id="IPR050091">
    <property type="entry name" value="PKS_NRPS_Biosynth_Enz"/>
</dbReference>
<accession>A0A7S4Q9J2</accession>
<keyword evidence="2" id="KW-0597">Phosphoprotein</keyword>
<dbReference type="SUPFAM" id="SSF53901">
    <property type="entry name" value="Thiolase-like"/>
    <property type="match status" value="2"/>
</dbReference>
<dbReference type="InterPro" id="IPR016039">
    <property type="entry name" value="Thiolase-like"/>
</dbReference>
<dbReference type="GO" id="GO:0004312">
    <property type="term" value="F:fatty acid synthase activity"/>
    <property type="evidence" value="ECO:0007669"/>
    <property type="project" value="TreeGrafter"/>
</dbReference>
<dbReference type="AlphaFoldDB" id="A0A7S4Q9J2"/>
<proteinExistence type="inferred from homology"/>
<dbReference type="PANTHER" id="PTHR43775">
    <property type="entry name" value="FATTY ACID SYNTHASE"/>
    <property type="match status" value="1"/>
</dbReference>
<dbReference type="GO" id="GO:0006633">
    <property type="term" value="P:fatty acid biosynthetic process"/>
    <property type="evidence" value="ECO:0007669"/>
    <property type="project" value="TreeGrafter"/>
</dbReference>
<dbReference type="NCBIfam" id="TIGR04556">
    <property type="entry name" value="PKS_assoc"/>
    <property type="match status" value="1"/>
</dbReference>
<keyword evidence="1" id="KW-0596">Phosphopantetheine</keyword>
<dbReference type="InterPro" id="IPR014031">
    <property type="entry name" value="Ketoacyl_synth_C"/>
</dbReference>
<dbReference type="InterPro" id="IPR014030">
    <property type="entry name" value="Ketoacyl_synth_N"/>
</dbReference>
<evidence type="ECO:0000256" key="1">
    <source>
        <dbReference type="ARBA" id="ARBA00022450"/>
    </source>
</evidence>
<dbReference type="PANTHER" id="PTHR43775:SF37">
    <property type="entry name" value="SI:DKEY-61P9.11"/>
    <property type="match status" value="1"/>
</dbReference>
<sequence>MEGILAGGDPHEFGMTMVDNIMTKGYCMVELPLDEQTLTQVSYEIACLDEEGKFFSPAAEVVEGLLGEEGSTRVAELRELGAGPAPGGTSALLTIDAHLDVVANAISPLAPDVFGFEMKSRTAGLLHESGTPRQAFPFISHAGAMQWFQTFTSHRIMCLVFLGPEYGTLELQPFDSDANVLEIETEPGTCVYLRADLLSHKFRAPEESYTLSCWFLQAQSASQRQLARPCFPLSPVAAALDAILNEPADEDLPGEKVPRDLQRMLHHRQRTGGKTAVRGAAVKLPCDMDFWSMYLSLSDGTDCATLIPFRKWDHDDYYDPHPSSVKFGRVNCKHSGEVEGLDLFDNKKFRISPIEAATLAPEQRQTLEVGYEVMYYAGFRKSDMEKTATGVYAGATWNEWNFIRPIDSVAQGPFGATSNMNTIPANRLSYMLGFNGASMSLDTEGASSLVAVCKGNDDISVAKERRTIDQSLCIGVSFLLSPKVLLDHAANGHLSRKGRCLTFDASADGHIIGDACGGVLLAPLAEVLQTQSYQDEHHPVRGLISASRMGNMGRAASLTAPNGPTDQRLLRTAVDSAGFSVLDVEAMECHGSGHLLVDATEVASLAKVLRGSRDAEPETLLLGSLKTCVADSRAAAGISALVKTLAAQSWGAPPPSLHLQTRNPHMDVDGHPIRFTSESSEFWTSSAYCGITSKGVGGAVAHVIAWGSVDAVLRPGVLAQPQHPELNRVDITYWPGGGGELEDDAHPNRAYTIMGSWSAWLEAEDMEEEEPGIFGCTVTLRDHCVEQFQILLDGNPHRILHPSMPQASQHSPVLGPSARATGLCWLIDGRPQKALHPVPVESYGWPGGNGSDTISRGVNGSSGVSGVNGTSGDHASLNGKHTDCPPQCEEDHGELQAHVAASVTPAVRGAPGDLYRVRLCVNGKWRTIIWDKLPKPAVEAAGEPVPPAWGTARHFLVANWNMWQLVQEMEPHPKIRGLYRKEVQLTCTGGEFQIVVNRDMDQVLYPSPDGSAGSLAHPVLGPDTALATRGMNWFLDGKPGDIFRIEYQMAMDHGAIRKAVAFRRVGHRQLTDAQVEEAARARYFIVGSWNRWNPQEMTWNGDGGYFQFQIDVGQEGREMFQILMDNDWRLVLHPESMDSVSSEVLGPTDSSQCDGINWMVSGHEGAGRTGGRYVIKLHISDEMPVRVEWVRRS</sequence>
<dbReference type="CDD" id="cd00833">
    <property type="entry name" value="PKS"/>
    <property type="match status" value="1"/>
</dbReference>
<dbReference type="Pfam" id="PF00109">
    <property type="entry name" value="ketoacyl-synt"/>
    <property type="match status" value="1"/>
</dbReference>
<gene>
    <name evidence="5" type="ORF">AMON00008_LOCUS16233</name>
</gene>
<dbReference type="EMBL" id="HBNR01024225">
    <property type="protein sequence ID" value="CAE4576613.1"/>
    <property type="molecule type" value="Transcribed_RNA"/>
</dbReference>
<dbReference type="InterPro" id="IPR030834">
    <property type="entry name" value="PKS_assoc_dom"/>
</dbReference>
<reference evidence="5" key="1">
    <citation type="submission" date="2021-01" db="EMBL/GenBank/DDBJ databases">
        <authorList>
            <person name="Corre E."/>
            <person name="Pelletier E."/>
            <person name="Niang G."/>
            <person name="Scheremetjew M."/>
            <person name="Finn R."/>
            <person name="Kale V."/>
            <person name="Holt S."/>
            <person name="Cochrane G."/>
            <person name="Meng A."/>
            <person name="Brown T."/>
            <person name="Cohen L."/>
        </authorList>
    </citation>
    <scope>NUCLEOTIDE SEQUENCE</scope>
    <source>
        <strain evidence="5">CCMP3105</strain>
    </source>
</reference>
<organism evidence="5">
    <name type="scientific">Alexandrium monilatum</name>
    <dbReference type="NCBI Taxonomy" id="311494"/>
    <lineage>
        <taxon>Eukaryota</taxon>
        <taxon>Sar</taxon>
        <taxon>Alveolata</taxon>
        <taxon>Dinophyceae</taxon>
        <taxon>Gonyaulacales</taxon>
        <taxon>Pyrocystaceae</taxon>
        <taxon>Alexandrium</taxon>
    </lineage>
</organism>
<keyword evidence="3" id="KW-0808">Transferase</keyword>
<evidence type="ECO:0000256" key="3">
    <source>
        <dbReference type="RuleBase" id="RU003694"/>
    </source>
</evidence>
<dbReference type="PROSITE" id="PS52004">
    <property type="entry name" value="KS3_2"/>
    <property type="match status" value="1"/>
</dbReference>